<reference evidence="1 2" key="1">
    <citation type="submission" date="2018-01" db="EMBL/GenBank/DDBJ databases">
        <title>Whole genome analyses suggest that Burkholderia sensu lato contains two further novel genera in the rhizoxinica-symbiotica group Mycetohabitans gen. nov., and Trinickia gen. nov.: implications for the evolution of diazotrophy and nodulation in the Burkholderiaceae.</title>
        <authorList>
            <person name="Estrada-de los Santos P."/>
            <person name="Palmer M."/>
            <person name="Chavez-Ramirez B."/>
            <person name="Beukes C."/>
            <person name="Steenkamp E.T."/>
            <person name="Hirsch A.M."/>
            <person name="Manyaka P."/>
            <person name="Maluk M."/>
            <person name="Lafos M."/>
            <person name="Crook M."/>
            <person name="Gross E."/>
            <person name="Simon M.F."/>
            <person name="Bueno dos Reis Junior F."/>
            <person name="Poole P.S."/>
            <person name="Venter S.N."/>
            <person name="James E.K."/>
        </authorList>
    </citation>
    <scope>NUCLEOTIDE SEQUENCE [LARGE SCALE GENOMIC DNA]</scope>
    <source>
        <strain evidence="1 2">GP25-8</strain>
    </source>
</reference>
<name>A0A2N7VXK6_9BURK</name>
<proteinExistence type="predicted"/>
<dbReference type="Gene3D" id="1.20.120.160">
    <property type="entry name" value="HPT domain"/>
    <property type="match status" value="1"/>
</dbReference>
<dbReference type="RefSeq" id="WP_102611217.1">
    <property type="nucleotide sequence ID" value="NZ_CADIKD010000003.1"/>
</dbReference>
<dbReference type="InterPro" id="IPR036641">
    <property type="entry name" value="HPT_dom_sf"/>
</dbReference>
<accession>A0A2N7VXK6</accession>
<protein>
    <recommendedName>
        <fullName evidence="3">HPt domain-containing protein</fullName>
    </recommendedName>
</protein>
<dbReference type="SUPFAM" id="SSF47226">
    <property type="entry name" value="Histidine-containing phosphotransfer domain, HPT domain"/>
    <property type="match status" value="1"/>
</dbReference>
<organism evidence="1 2">
    <name type="scientific">Trinickia soli</name>
    <dbReference type="NCBI Taxonomy" id="380675"/>
    <lineage>
        <taxon>Bacteria</taxon>
        <taxon>Pseudomonadati</taxon>
        <taxon>Pseudomonadota</taxon>
        <taxon>Betaproteobacteria</taxon>
        <taxon>Burkholderiales</taxon>
        <taxon>Burkholderiaceae</taxon>
        <taxon>Trinickia</taxon>
    </lineage>
</organism>
<keyword evidence="2" id="KW-1185">Reference proteome</keyword>
<gene>
    <name evidence="1" type="ORF">C0Z19_18180</name>
</gene>
<evidence type="ECO:0008006" key="3">
    <source>
        <dbReference type="Google" id="ProtNLM"/>
    </source>
</evidence>
<dbReference type="GO" id="GO:0000160">
    <property type="term" value="P:phosphorelay signal transduction system"/>
    <property type="evidence" value="ECO:0007669"/>
    <property type="project" value="InterPro"/>
</dbReference>
<dbReference type="EMBL" id="PNYB01000015">
    <property type="protein sequence ID" value="PMS21892.1"/>
    <property type="molecule type" value="Genomic_DNA"/>
</dbReference>
<evidence type="ECO:0000313" key="2">
    <source>
        <dbReference type="Proteomes" id="UP000235347"/>
    </source>
</evidence>
<dbReference type="Proteomes" id="UP000235347">
    <property type="component" value="Unassembled WGS sequence"/>
</dbReference>
<comment type="caution">
    <text evidence="1">The sequence shown here is derived from an EMBL/GenBank/DDBJ whole genome shotgun (WGS) entry which is preliminary data.</text>
</comment>
<evidence type="ECO:0000313" key="1">
    <source>
        <dbReference type="EMBL" id="PMS21892.1"/>
    </source>
</evidence>
<sequence>MSSLNRRGCEPLDAVTLDLSELREVYGERDLRMLLNIALDEFDCQRLLFEAAFERKQWNPAAHALHRLTGTVAFFVGDERALEPLSRLERALRLHQVALAERAAGQARATLVAFRAAFAAEQREVCNTTEEIDAHRAECRPGSGAARERG</sequence>
<dbReference type="AlphaFoldDB" id="A0A2N7VXK6"/>